<dbReference type="EMBL" id="LVVM01003293">
    <property type="protein sequence ID" value="OJA15176.1"/>
    <property type="molecule type" value="Genomic_DNA"/>
</dbReference>
<gene>
    <name evidence="2" type="ORF">AZE42_05411</name>
</gene>
<evidence type="ECO:0000313" key="2">
    <source>
        <dbReference type="EMBL" id="OJA15176.1"/>
    </source>
</evidence>
<sequence>MPVYRTAFLIARQTRFTPWFSQSSGIRRSLALSPPSTSRPYEFLGRFTSLFHRPKQTIGESMELQQAQRQHMSSHPGPGAVEVAPVRDKQALYVAPRQELVSDRVKRIKNPAWWTHTNGHQ</sequence>
<dbReference type="Proteomes" id="UP000183567">
    <property type="component" value="Unassembled WGS sequence"/>
</dbReference>
<dbReference type="AlphaFoldDB" id="A0A1J8QP23"/>
<protein>
    <submittedName>
        <fullName evidence="2">Uncharacterized protein</fullName>
    </submittedName>
</protein>
<name>A0A1J8QP23_9AGAM</name>
<comment type="caution">
    <text evidence="2">The sequence shown here is derived from an EMBL/GenBank/DDBJ whole genome shotgun (WGS) entry which is preliminary data.</text>
</comment>
<proteinExistence type="predicted"/>
<evidence type="ECO:0000256" key="1">
    <source>
        <dbReference type="SAM" id="MobiDB-lite"/>
    </source>
</evidence>
<feature type="region of interest" description="Disordered" evidence="1">
    <location>
        <begin position="62"/>
        <end position="81"/>
    </location>
</feature>
<accession>A0A1J8QP23</accession>
<evidence type="ECO:0000313" key="3">
    <source>
        <dbReference type="Proteomes" id="UP000183567"/>
    </source>
</evidence>
<dbReference type="OrthoDB" id="2693214at2759"/>
<feature type="compositionally biased region" description="Polar residues" evidence="1">
    <location>
        <begin position="63"/>
        <end position="73"/>
    </location>
</feature>
<keyword evidence="3" id="KW-1185">Reference proteome</keyword>
<organism evidence="2 3">
    <name type="scientific">Rhizopogon vesiculosus</name>
    <dbReference type="NCBI Taxonomy" id="180088"/>
    <lineage>
        <taxon>Eukaryota</taxon>
        <taxon>Fungi</taxon>
        <taxon>Dikarya</taxon>
        <taxon>Basidiomycota</taxon>
        <taxon>Agaricomycotina</taxon>
        <taxon>Agaricomycetes</taxon>
        <taxon>Agaricomycetidae</taxon>
        <taxon>Boletales</taxon>
        <taxon>Suillineae</taxon>
        <taxon>Rhizopogonaceae</taxon>
        <taxon>Rhizopogon</taxon>
    </lineage>
</organism>
<reference evidence="2 3" key="1">
    <citation type="submission" date="2016-03" db="EMBL/GenBank/DDBJ databases">
        <title>Comparative genomics of the ectomycorrhizal sister species Rhizopogon vinicolor and Rhizopogon vesiculosus (Basidiomycota: Boletales) reveals a divergence of the mating type B locus.</title>
        <authorList>
            <person name="Mujic A.B."/>
            <person name="Kuo A."/>
            <person name="Tritt A."/>
            <person name="Lipzen A."/>
            <person name="Chen C."/>
            <person name="Johnson J."/>
            <person name="Sharma A."/>
            <person name="Barry K."/>
            <person name="Grigoriev I.V."/>
            <person name="Spatafora J.W."/>
        </authorList>
    </citation>
    <scope>NUCLEOTIDE SEQUENCE [LARGE SCALE GENOMIC DNA]</scope>
    <source>
        <strain evidence="2 3">AM-OR11-056</strain>
    </source>
</reference>